<dbReference type="GO" id="GO:0005524">
    <property type="term" value="F:ATP binding"/>
    <property type="evidence" value="ECO:0007669"/>
    <property type="project" value="UniProtKB-KW"/>
</dbReference>
<evidence type="ECO:0000256" key="11">
    <source>
        <dbReference type="SAM" id="Phobius"/>
    </source>
</evidence>
<dbReference type="InterPro" id="IPR050351">
    <property type="entry name" value="BphY/WalK/GraS-like"/>
</dbReference>
<feature type="transmembrane region" description="Helical" evidence="11">
    <location>
        <begin position="140"/>
        <end position="161"/>
    </location>
</feature>
<dbReference type="SUPFAM" id="SSF47384">
    <property type="entry name" value="Homodimeric domain of signal transducing histidine kinase"/>
    <property type="match status" value="1"/>
</dbReference>
<evidence type="ECO:0000256" key="3">
    <source>
        <dbReference type="ARBA" id="ARBA00012438"/>
    </source>
</evidence>
<feature type="coiled-coil region" evidence="10">
    <location>
        <begin position="220"/>
        <end position="268"/>
    </location>
</feature>
<dbReference type="InterPro" id="IPR003661">
    <property type="entry name" value="HisK_dim/P_dom"/>
</dbReference>
<dbReference type="GO" id="GO:0007234">
    <property type="term" value="P:osmosensory signaling via phosphorelay pathway"/>
    <property type="evidence" value="ECO:0007669"/>
    <property type="project" value="TreeGrafter"/>
</dbReference>
<reference evidence="14 15" key="1">
    <citation type="submission" date="2020-10" db="EMBL/GenBank/DDBJ databases">
        <title>Wide distribution of Phycisphaera-like planctomycetes from WD2101 soil group in peatlands and genome analysis of the first cultivated representative.</title>
        <authorList>
            <person name="Dedysh S.N."/>
            <person name="Beletsky A.V."/>
            <person name="Ivanova A."/>
            <person name="Kulichevskaya I.S."/>
            <person name="Suzina N.E."/>
            <person name="Philippov D.A."/>
            <person name="Rakitin A.L."/>
            <person name="Mardanov A.V."/>
            <person name="Ravin N.V."/>
        </authorList>
    </citation>
    <scope>NUCLEOTIDE SEQUENCE [LARGE SCALE GENOMIC DNA]</scope>
    <source>
        <strain evidence="14 15">M1803</strain>
    </source>
</reference>
<feature type="domain" description="HAMP" evidence="13">
    <location>
        <begin position="162"/>
        <end position="214"/>
    </location>
</feature>
<dbReference type="CDD" id="cd06225">
    <property type="entry name" value="HAMP"/>
    <property type="match status" value="1"/>
</dbReference>
<dbReference type="PROSITE" id="PS50109">
    <property type="entry name" value="HIS_KIN"/>
    <property type="match status" value="1"/>
</dbReference>
<dbReference type="Gene3D" id="6.10.340.10">
    <property type="match status" value="1"/>
</dbReference>
<accession>A0A7M2WZJ2</accession>
<dbReference type="GO" id="GO:0030295">
    <property type="term" value="F:protein kinase activator activity"/>
    <property type="evidence" value="ECO:0007669"/>
    <property type="project" value="TreeGrafter"/>
</dbReference>
<keyword evidence="11" id="KW-0812">Transmembrane</keyword>
<sequence length="525" mass="57963">MSEQHASQLAQTLAMASEPPLRRLDAGELQRIGAELMKTRGVVAVAFFDANGSQLAVASVDPDIEQAGHAYFANPRERTAELGVPTAGWAASLGRYVELTSPVRQVSTAAQSSIDTEPIGYVTICLSQAETDARGQNVRLSVLLIGAVAVLVCVPMMYLLVHHVFTPIRQLVAATQRIARGELETSVAVDRADLIGTLARSFNDMVHRVRSQQSALAESNSRLETANASLAQNNHELEVEVQRRTGELQQANERLRQEIAEKDDFMRTVSHDLNAPLRNIDGMVSMLLNRHRDSFDADVVHRLERIQKNVEVETSLIGELLELSRIKTRRHKMEPIRIVEVVHEVSDLVSQDLESRDIRFVVDSDFPILVCERSRMRQLLQNLVDNAIKYMGPGSDPARLRAAGIELMSECAPGQLVREIHVGCRSDREHPEFFVRDTGLGIDPDDMKGLFRVFRRGKSPSVQCIAGKGVGLASVKSIVETYGGSIRVESLVGVGSTFRFTIDRKYLYVGSLPDTAKESPGQRAA</sequence>
<dbReference type="Pfam" id="PF09984">
    <property type="entry name" value="sCache_4"/>
    <property type="match status" value="1"/>
</dbReference>
<dbReference type="InterPro" id="IPR019247">
    <property type="entry name" value="Histidine_kinase_BarA_N"/>
</dbReference>
<keyword evidence="6" id="KW-0547">Nucleotide-binding</keyword>
<dbReference type="InterPro" id="IPR036890">
    <property type="entry name" value="HATPase_C_sf"/>
</dbReference>
<keyword evidence="8" id="KW-0067">ATP-binding</keyword>
<keyword evidence="9" id="KW-0902">Two-component regulatory system</keyword>
<keyword evidence="11" id="KW-1133">Transmembrane helix</keyword>
<proteinExistence type="predicted"/>
<dbReference type="SUPFAM" id="SSF158472">
    <property type="entry name" value="HAMP domain-like"/>
    <property type="match status" value="1"/>
</dbReference>
<dbReference type="InterPro" id="IPR036097">
    <property type="entry name" value="HisK_dim/P_sf"/>
</dbReference>
<evidence type="ECO:0000256" key="2">
    <source>
        <dbReference type="ARBA" id="ARBA00004370"/>
    </source>
</evidence>
<comment type="catalytic activity">
    <reaction evidence="1">
        <text>ATP + protein L-histidine = ADP + protein N-phospho-L-histidine.</text>
        <dbReference type="EC" id="2.7.13.3"/>
    </reaction>
</comment>
<evidence type="ECO:0000256" key="10">
    <source>
        <dbReference type="SAM" id="Coils"/>
    </source>
</evidence>
<dbReference type="Gene3D" id="3.30.565.10">
    <property type="entry name" value="Histidine kinase-like ATPase, C-terminal domain"/>
    <property type="match status" value="1"/>
</dbReference>
<dbReference type="AlphaFoldDB" id="A0A7M2WZJ2"/>
<evidence type="ECO:0000259" key="12">
    <source>
        <dbReference type="PROSITE" id="PS50109"/>
    </source>
</evidence>
<evidence type="ECO:0000256" key="5">
    <source>
        <dbReference type="ARBA" id="ARBA00022679"/>
    </source>
</evidence>
<dbReference type="PRINTS" id="PR00344">
    <property type="entry name" value="BCTRLSENSOR"/>
</dbReference>
<gene>
    <name evidence="14" type="ORF">IPV69_05495</name>
</gene>
<dbReference type="EC" id="2.7.13.3" evidence="3"/>
<dbReference type="InterPro" id="IPR003660">
    <property type="entry name" value="HAMP_dom"/>
</dbReference>
<comment type="subcellular location">
    <subcellularLocation>
        <location evidence="2">Membrane</location>
    </subcellularLocation>
</comment>
<keyword evidence="10" id="KW-0175">Coiled coil</keyword>
<dbReference type="Proteomes" id="UP000593765">
    <property type="component" value="Chromosome"/>
</dbReference>
<dbReference type="InterPro" id="IPR005467">
    <property type="entry name" value="His_kinase_dom"/>
</dbReference>
<evidence type="ECO:0000256" key="4">
    <source>
        <dbReference type="ARBA" id="ARBA00022553"/>
    </source>
</evidence>
<evidence type="ECO:0000256" key="1">
    <source>
        <dbReference type="ARBA" id="ARBA00000085"/>
    </source>
</evidence>
<dbReference type="Pfam" id="PF00512">
    <property type="entry name" value="HisKA"/>
    <property type="match status" value="1"/>
</dbReference>
<keyword evidence="15" id="KW-1185">Reference proteome</keyword>
<dbReference type="GO" id="GO:0000155">
    <property type="term" value="F:phosphorelay sensor kinase activity"/>
    <property type="evidence" value="ECO:0007669"/>
    <property type="project" value="InterPro"/>
</dbReference>
<dbReference type="SMART" id="SM00388">
    <property type="entry name" value="HisKA"/>
    <property type="match status" value="1"/>
</dbReference>
<evidence type="ECO:0000256" key="6">
    <source>
        <dbReference type="ARBA" id="ARBA00022741"/>
    </source>
</evidence>
<dbReference type="InterPro" id="IPR004358">
    <property type="entry name" value="Sig_transdc_His_kin-like_C"/>
</dbReference>
<protein>
    <recommendedName>
        <fullName evidence="3">histidine kinase</fullName>
        <ecNumber evidence="3">2.7.13.3</ecNumber>
    </recommendedName>
</protein>
<dbReference type="Pfam" id="PF02518">
    <property type="entry name" value="HATPase_c"/>
    <property type="match status" value="1"/>
</dbReference>
<organism evidence="14 15">
    <name type="scientific">Humisphaera borealis</name>
    <dbReference type="NCBI Taxonomy" id="2807512"/>
    <lineage>
        <taxon>Bacteria</taxon>
        <taxon>Pseudomonadati</taxon>
        <taxon>Planctomycetota</taxon>
        <taxon>Phycisphaerae</taxon>
        <taxon>Tepidisphaerales</taxon>
        <taxon>Tepidisphaeraceae</taxon>
        <taxon>Humisphaera</taxon>
    </lineage>
</organism>
<dbReference type="SMART" id="SM00387">
    <property type="entry name" value="HATPase_c"/>
    <property type="match status" value="1"/>
</dbReference>
<dbReference type="KEGG" id="hbs:IPV69_05495"/>
<keyword evidence="5" id="KW-0808">Transferase</keyword>
<dbReference type="PANTHER" id="PTHR42878:SF7">
    <property type="entry name" value="SENSOR HISTIDINE KINASE GLRK"/>
    <property type="match status" value="1"/>
</dbReference>
<dbReference type="SMART" id="SM00304">
    <property type="entry name" value="HAMP"/>
    <property type="match status" value="1"/>
</dbReference>
<evidence type="ECO:0000256" key="9">
    <source>
        <dbReference type="ARBA" id="ARBA00023012"/>
    </source>
</evidence>
<evidence type="ECO:0000259" key="13">
    <source>
        <dbReference type="PROSITE" id="PS50885"/>
    </source>
</evidence>
<dbReference type="RefSeq" id="WP_206293916.1">
    <property type="nucleotide sequence ID" value="NZ_CP063458.1"/>
</dbReference>
<feature type="domain" description="Histidine kinase" evidence="12">
    <location>
        <begin position="268"/>
        <end position="506"/>
    </location>
</feature>
<evidence type="ECO:0000256" key="8">
    <source>
        <dbReference type="ARBA" id="ARBA00022840"/>
    </source>
</evidence>
<dbReference type="Pfam" id="PF00672">
    <property type="entry name" value="HAMP"/>
    <property type="match status" value="1"/>
</dbReference>
<dbReference type="GO" id="GO:0000156">
    <property type="term" value="F:phosphorelay response regulator activity"/>
    <property type="evidence" value="ECO:0007669"/>
    <property type="project" value="TreeGrafter"/>
</dbReference>
<dbReference type="EMBL" id="CP063458">
    <property type="protein sequence ID" value="QOV90813.1"/>
    <property type="molecule type" value="Genomic_DNA"/>
</dbReference>
<dbReference type="CDD" id="cd00082">
    <property type="entry name" value="HisKA"/>
    <property type="match status" value="1"/>
</dbReference>
<keyword evidence="7 14" id="KW-0418">Kinase</keyword>
<dbReference type="GO" id="GO:0016020">
    <property type="term" value="C:membrane"/>
    <property type="evidence" value="ECO:0007669"/>
    <property type="project" value="UniProtKB-SubCell"/>
</dbReference>
<dbReference type="InterPro" id="IPR003594">
    <property type="entry name" value="HATPase_dom"/>
</dbReference>
<evidence type="ECO:0000256" key="7">
    <source>
        <dbReference type="ARBA" id="ARBA00022777"/>
    </source>
</evidence>
<dbReference type="PROSITE" id="PS50885">
    <property type="entry name" value="HAMP"/>
    <property type="match status" value="1"/>
</dbReference>
<dbReference type="SUPFAM" id="SSF55874">
    <property type="entry name" value="ATPase domain of HSP90 chaperone/DNA topoisomerase II/histidine kinase"/>
    <property type="match status" value="1"/>
</dbReference>
<dbReference type="PANTHER" id="PTHR42878">
    <property type="entry name" value="TWO-COMPONENT HISTIDINE KINASE"/>
    <property type="match status" value="1"/>
</dbReference>
<dbReference type="Gene3D" id="1.10.287.130">
    <property type="match status" value="1"/>
</dbReference>
<evidence type="ECO:0000313" key="15">
    <source>
        <dbReference type="Proteomes" id="UP000593765"/>
    </source>
</evidence>
<keyword evidence="4" id="KW-0597">Phosphoprotein</keyword>
<evidence type="ECO:0000313" key="14">
    <source>
        <dbReference type="EMBL" id="QOV90813.1"/>
    </source>
</evidence>
<keyword evidence="11" id="KW-0472">Membrane</keyword>
<name>A0A7M2WZJ2_9BACT</name>